<evidence type="ECO:0000256" key="2">
    <source>
        <dbReference type="ARBA" id="ARBA00005046"/>
    </source>
</evidence>
<gene>
    <name evidence="7 9" type="primary">moaC</name>
    <name evidence="9" type="ORF">HCU74_08480</name>
</gene>
<comment type="subunit">
    <text evidence="7">Homohexamer; trimer of dimers.</text>
</comment>
<dbReference type="InterPro" id="IPR036522">
    <property type="entry name" value="MoaC_sf"/>
</dbReference>
<comment type="function">
    <text evidence="6 7">Catalyzes the conversion of (8S)-3',8-cyclo-7,8-dihydroguanosine 5'-triphosphate to cyclic pyranopterin monophosphate (cPMP).</text>
</comment>
<accession>A0ABX1GE65</accession>
<dbReference type="PANTHER" id="PTHR22960:SF29">
    <property type="entry name" value="CYCLIC PYRANOPTERIN MONOPHOSPHATE SYNTHASE"/>
    <property type="match status" value="1"/>
</dbReference>
<dbReference type="Gene3D" id="3.30.70.640">
    <property type="entry name" value="Molybdopterin cofactor biosynthesis C (MoaC) domain"/>
    <property type="match status" value="1"/>
</dbReference>
<feature type="domain" description="Molybdopterin cofactor biosynthesis C (MoaC)" evidence="8">
    <location>
        <begin position="17"/>
        <end position="152"/>
    </location>
</feature>
<dbReference type="RefSeq" id="WP_168449946.1">
    <property type="nucleotide sequence ID" value="NZ_JAAWWK010000002.1"/>
</dbReference>
<evidence type="ECO:0000256" key="1">
    <source>
        <dbReference type="ARBA" id="ARBA00001637"/>
    </source>
</evidence>
<evidence type="ECO:0000313" key="10">
    <source>
        <dbReference type="Proteomes" id="UP000765845"/>
    </source>
</evidence>
<evidence type="ECO:0000256" key="4">
    <source>
        <dbReference type="ARBA" id="ARBA00023150"/>
    </source>
</evidence>
<dbReference type="NCBIfam" id="NF006870">
    <property type="entry name" value="PRK09364.1"/>
    <property type="match status" value="1"/>
</dbReference>
<proteinExistence type="inferred from homology"/>
<evidence type="ECO:0000313" key="9">
    <source>
        <dbReference type="EMBL" id="NKI17451.1"/>
    </source>
</evidence>
<dbReference type="InterPro" id="IPR050105">
    <property type="entry name" value="MoCo_biosynth_MoaA/MoaC"/>
</dbReference>
<dbReference type="Pfam" id="PF01967">
    <property type="entry name" value="MoaC"/>
    <property type="match status" value="1"/>
</dbReference>
<dbReference type="PANTHER" id="PTHR22960">
    <property type="entry name" value="MOLYBDOPTERIN COFACTOR SYNTHESIS PROTEIN A"/>
    <property type="match status" value="1"/>
</dbReference>
<comment type="pathway">
    <text evidence="2 7">Cofactor biosynthesis; molybdopterin biosynthesis.</text>
</comment>
<feature type="binding site" evidence="7">
    <location>
        <begin position="77"/>
        <end position="79"/>
    </location>
    <ligand>
        <name>substrate</name>
    </ligand>
</feature>
<reference evidence="9 10" key="1">
    <citation type="submission" date="2020-04" db="EMBL/GenBank/DDBJ databases">
        <authorList>
            <person name="Yoon J."/>
        </authorList>
    </citation>
    <scope>NUCLEOTIDE SEQUENCE [LARGE SCALE GENOMIC DNA]</scope>
    <source>
        <strain evidence="9 10">KMU-166</strain>
    </source>
</reference>
<dbReference type="CDD" id="cd01420">
    <property type="entry name" value="MoaC_PE"/>
    <property type="match status" value="1"/>
</dbReference>
<keyword evidence="10" id="KW-1185">Reference proteome</keyword>
<dbReference type="Proteomes" id="UP000765845">
    <property type="component" value="Unassembled WGS sequence"/>
</dbReference>
<dbReference type="InterPro" id="IPR002820">
    <property type="entry name" value="Mopterin_CF_biosynth-C_dom"/>
</dbReference>
<dbReference type="GO" id="GO:0061799">
    <property type="term" value="F:cyclic pyranopterin monophosphate synthase activity"/>
    <property type="evidence" value="ECO:0007669"/>
    <property type="project" value="UniProtKB-EC"/>
</dbReference>
<keyword evidence="4 7" id="KW-0501">Molybdenum cofactor biosynthesis</keyword>
<dbReference type="EC" id="4.6.1.17" evidence="3 7"/>
<protein>
    <recommendedName>
        <fullName evidence="3 7">Cyclic pyranopterin monophosphate synthase</fullName>
        <ecNumber evidence="3 7">4.6.1.17</ecNumber>
    </recommendedName>
    <alternativeName>
        <fullName evidence="7">Molybdenum cofactor biosynthesis protein C</fullName>
    </alternativeName>
</protein>
<dbReference type="HAMAP" id="MF_01224_B">
    <property type="entry name" value="MoaC_B"/>
    <property type="match status" value="1"/>
</dbReference>
<evidence type="ECO:0000256" key="5">
    <source>
        <dbReference type="ARBA" id="ARBA00023239"/>
    </source>
</evidence>
<evidence type="ECO:0000259" key="8">
    <source>
        <dbReference type="Pfam" id="PF01967"/>
    </source>
</evidence>
<sequence>MAEKSFTHFDASGNANMVDVTDKAETFREAVAAGSVIMEADTLAMIAQGDHKKGDVLAVARIAGIQAAKKCSDLIPLCHPLMLTSVKLEFDIDRDNNAVHIRARCKLSGQTGVEMEALTAVSVAALTIYDMCKAVDKGMTVNNVRLVSKSGGRSGEWSAAS</sequence>
<comment type="catalytic activity">
    <reaction evidence="1 7">
        <text>(8S)-3',8-cyclo-7,8-dihydroguanosine 5'-triphosphate = cyclic pyranopterin phosphate + diphosphate</text>
        <dbReference type="Rhea" id="RHEA:49580"/>
        <dbReference type="ChEBI" id="CHEBI:33019"/>
        <dbReference type="ChEBI" id="CHEBI:59648"/>
        <dbReference type="ChEBI" id="CHEBI:131766"/>
        <dbReference type="EC" id="4.6.1.17"/>
    </reaction>
</comment>
<keyword evidence="5 7" id="KW-0456">Lyase</keyword>
<comment type="similarity">
    <text evidence="7">Belongs to the MoaC family.</text>
</comment>
<comment type="caution">
    <text evidence="9">The sequence shown here is derived from an EMBL/GenBank/DDBJ whole genome shotgun (WGS) entry which is preliminary data.</text>
</comment>
<evidence type="ECO:0000256" key="7">
    <source>
        <dbReference type="HAMAP-Rule" id="MF_01224"/>
    </source>
</evidence>
<evidence type="ECO:0000256" key="3">
    <source>
        <dbReference type="ARBA" id="ARBA00012575"/>
    </source>
</evidence>
<dbReference type="SUPFAM" id="SSF55040">
    <property type="entry name" value="Molybdenum cofactor biosynthesis protein C, MoaC"/>
    <property type="match status" value="1"/>
</dbReference>
<dbReference type="InterPro" id="IPR023045">
    <property type="entry name" value="MoaC"/>
</dbReference>
<dbReference type="NCBIfam" id="TIGR00581">
    <property type="entry name" value="moaC"/>
    <property type="match status" value="1"/>
</dbReference>
<dbReference type="EMBL" id="JAAWWK010000002">
    <property type="protein sequence ID" value="NKI17451.1"/>
    <property type="molecule type" value="Genomic_DNA"/>
</dbReference>
<feature type="binding site" evidence="7">
    <location>
        <begin position="115"/>
        <end position="116"/>
    </location>
    <ligand>
        <name>substrate</name>
    </ligand>
</feature>
<feature type="active site" evidence="7">
    <location>
        <position position="130"/>
    </location>
</feature>
<organism evidence="9 10">
    <name type="scientific">Spongiibacter thalassae</name>
    <dbReference type="NCBI Taxonomy" id="2721624"/>
    <lineage>
        <taxon>Bacteria</taxon>
        <taxon>Pseudomonadati</taxon>
        <taxon>Pseudomonadota</taxon>
        <taxon>Gammaproteobacteria</taxon>
        <taxon>Cellvibrionales</taxon>
        <taxon>Spongiibacteraceae</taxon>
        <taxon>Spongiibacter</taxon>
    </lineage>
</organism>
<evidence type="ECO:0000256" key="6">
    <source>
        <dbReference type="ARBA" id="ARBA00055087"/>
    </source>
</evidence>
<name>A0ABX1GE65_9GAMM</name>
<dbReference type="InterPro" id="IPR047594">
    <property type="entry name" value="MoaC_bact/euk"/>
</dbReference>